<dbReference type="GeneID" id="109473194"/>
<evidence type="ECO:0000313" key="3">
    <source>
        <dbReference type="RefSeq" id="XP_019628634.1"/>
    </source>
</evidence>
<dbReference type="Pfam" id="PF10551">
    <property type="entry name" value="MULE"/>
    <property type="match status" value="1"/>
</dbReference>
<gene>
    <name evidence="3" type="primary">LOC109473194</name>
</gene>
<reference evidence="3" key="1">
    <citation type="submission" date="2025-08" db="UniProtKB">
        <authorList>
            <consortium name="RefSeq"/>
        </authorList>
    </citation>
    <scope>IDENTIFICATION</scope>
    <source>
        <tissue evidence="3">Gonad</tissue>
    </source>
</reference>
<feature type="domain" description="MULE transposase" evidence="1">
    <location>
        <begin position="99"/>
        <end position="196"/>
    </location>
</feature>
<evidence type="ECO:0000259" key="1">
    <source>
        <dbReference type="Pfam" id="PF10551"/>
    </source>
</evidence>
<dbReference type="AlphaFoldDB" id="A0A6P4Z3V8"/>
<dbReference type="RefSeq" id="XP_019628634.1">
    <property type="nucleotide sequence ID" value="XM_019773075.1"/>
</dbReference>
<dbReference type="InterPro" id="IPR018289">
    <property type="entry name" value="MULE_transposase_dom"/>
</dbReference>
<organism evidence="2 3">
    <name type="scientific">Branchiostoma belcheri</name>
    <name type="common">Amphioxus</name>
    <dbReference type="NCBI Taxonomy" id="7741"/>
    <lineage>
        <taxon>Eukaryota</taxon>
        <taxon>Metazoa</taxon>
        <taxon>Chordata</taxon>
        <taxon>Cephalochordata</taxon>
        <taxon>Leptocardii</taxon>
        <taxon>Amphioxiformes</taxon>
        <taxon>Branchiostomatidae</taxon>
        <taxon>Branchiostoma</taxon>
    </lineage>
</organism>
<dbReference type="Proteomes" id="UP000515135">
    <property type="component" value="Unplaced"/>
</dbReference>
<name>A0A6P4Z3V8_BRABE</name>
<dbReference type="OrthoDB" id="9976404at2759"/>
<accession>A0A6P4Z3V8</accession>
<sequence length="213" mass="25054">MLATVEADPSQPARRVYDEVVHDEDDVGNVPNFQTVRTQLERRRAAVAPPIPYDVADVVIPDQWRETWDGREYVSQDNEWGIVVFATNRNYRKMRHCSVLYMDGTFRSCPRPYQQFLTIHGLCHGRVIPLVMALMADKRVGTYRQVLNHVERKVREQTGRRLRPERIVSDFEAALMAAYETEFVEATTSGCYFHFFYLFFINFTSKTKYRTKW</sequence>
<proteinExistence type="predicted"/>
<protein>
    <submittedName>
        <fullName evidence="3">Uncharacterized protein LOC109473194</fullName>
    </submittedName>
</protein>
<evidence type="ECO:0000313" key="2">
    <source>
        <dbReference type="Proteomes" id="UP000515135"/>
    </source>
</evidence>
<keyword evidence="2" id="KW-1185">Reference proteome</keyword>
<dbReference type="KEGG" id="bbel:109473194"/>